<feature type="compositionally biased region" description="Low complexity" evidence="10">
    <location>
        <begin position="382"/>
        <end position="397"/>
    </location>
</feature>
<comment type="function">
    <text evidence="9">DNA-dependent RNA polymerase catalyzes the transcription of DNA into RNA using the four ribonucleoside triphosphates as substrates.</text>
</comment>
<sequence>MIWVNIFARTTTIMLLSSHRRLARLRTAARIPLSSSSPSPRVLVRFASSSTTRFAPPSASVDPASSSPSSHPPPPPPPSSSISNQAFFQRPGHPLYSVPPLPPLAPPLPADVERTDKFAPTASSSSASSSSSSSSSTHPTPANWTTPTQSQEQLAILNACLASGDLTRAEEVARRILTHRNDSLTTLLPPRVHADFLRAYLSSALIKALVPTPSETPSTPLSDLVRSDYVVKAWSYFDSLQRPLWWDQSTQTNLAIDESVLAVMFKGLVASGPSIYNPSTLSTPKAKEETSLTTRKNQPWLKPLTTLLDQVERHQLRLKDILNDPIWHVELPSYLGKVSPLQVLNALVETGKGQEEWKAWEEEIEELRSEFKEIETKLSQRHTSSNSTHSTTTTTSNEPVEIEPTTRTSAESGGAPDVSVSLKTLRTNLLTLAMPDGVVSAANRQQLLEESSYDAARQLYIHEREQLAKVGKDKERGLKSNWLQGVMFEWTKALEAALNEQFYSGRSTTQANRSKKGKKVAAIRSDTTSFGGFSNTWNKDPDIDPFLKLVPTDKMALITIVELLRHCGNAGVAEGMKAARGILEVGRAIEHEYHAQVLQQSFPRKHFLQELEQIQTYGKLNSQGEVIEAQPTRAIEIFWRRELAKREKSGDTSWRPAWTRSIHAKVGSLLITTLMQVAQVERTAKHPITGKIVTEVQPAFSHSYQYVRGKRVGVIKVNPAIAGRIDTDPLRITLHPRFLPMVVKPKPWLSYNSGAYLIHSTQMMRTKDSDEQVQYLKQASDADNLDDVFTGLDVLGSVSWVVNRPIFDVVSAVWNTGEAMGDIPAAGTLSLPIDVEKPEGLETDLRALDTYRRRIKKVLQDRRAAHSNRCDINYKLEIARAFLGEKFYFPHNLDFRGRAYPIPPNLSHIGDDMCRGLLMFGEAKPLGERGLRWLKIHLANTFGYDKASFDEREAFAMEHLEQIYDSADRPLEGKRWWLNAEDRWQCLATCMELSKALRSKNPQEYDCALPIHQDGTCNGLQHYAALGGDLKGAEQVNLDGGDRPADVYSAVANVVNEIINRDAGDGLEQALILQGKVSRKVVKQTVMTTVYGVTFIGAKNQIERQLKDRGDISAEHLYACSVYLGKLVLSSISDVFKGATAIQEWLSRSARLISKSIPPGRLNAALQPDALPKRGRPSKALAAMQAAGMADPSRDVDMPSRIPKELMTSVVWTTPLGLPVVQPYRKDRKRQVTTALQSVFISDPAIPAEVDSRAQATAFPPNFIHSLDATHMMMTALASKDKIAFASVHDSYWTHACSVDEMSVMLREAFIELHSQDILGKLRQEVSDGFQGFIGVCSQGHVIPVKRVPRGLRYAEPDHTGSIQIRSPENETEAEATSEPTDVITELEAEDGPATLPLFAQHDSIPISNTATATSTKNPLKTSSQTIPLLAVEDDADLDAPPTPEAVEAAEMWKVPTSRDANSKFVYVADVLPPVPEKGDFDLTKIRSSLYFFS</sequence>
<feature type="region of interest" description="Disordered" evidence="10">
    <location>
        <begin position="1358"/>
        <end position="1378"/>
    </location>
</feature>
<name>A0A2X0NSM3_9BASI</name>
<dbReference type="GO" id="GO:0006390">
    <property type="term" value="P:mitochondrial transcription"/>
    <property type="evidence" value="ECO:0007669"/>
    <property type="project" value="TreeGrafter"/>
</dbReference>
<evidence type="ECO:0000256" key="3">
    <source>
        <dbReference type="ARBA" id="ARBA00022478"/>
    </source>
</evidence>
<dbReference type="Proteomes" id="UP000249464">
    <property type="component" value="Unassembled WGS sequence"/>
</dbReference>
<dbReference type="PROSITE" id="PS00489">
    <property type="entry name" value="RNA_POL_PHAGE_2"/>
    <property type="match status" value="1"/>
</dbReference>
<protein>
    <recommendedName>
        <fullName evidence="2 9">DNA-directed RNA polymerase</fullName>
        <ecNumber evidence="2 9">2.7.7.6</ecNumber>
    </recommendedName>
</protein>
<dbReference type="Gene3D" id="1.10.150.20">
    <property type="entry name" value="5' to 3' exonuclease, C-terminal subdomain"/>
    <property type="match status" value="1"/>
</dbReference>
<evidence type="ECO:0000313" key="13">
    <source>
        <dbReference type="Proteomes" id="UP000249464"/>
    </source>
</evidence>
<evidence type="ECO:0000256" key="1">
    <source>
        <dbReference type="ARBA" id="ARBA00009493"/>
    </source>
</evidence>
<feature type="compositionally biased region" description="Polar residues" evidence="10">
    <location>
        <begin position="137"/>
        <end position="149"/>
    </location>
</feature>
<dbReference type="SMART" id="SM01311">
    <property type="entry name" value="RPOL_N"/>
    <property type="match status" value="1"/>
</dbReference>
<evidence type="ECO:0000256" key="9">
    <source>
        <dbReference type="RuleBase" id="RU003805"/>
    </source>
</evidence>
<organism evidence="12 13">
    <name type="scientific">Microbotryum silenes-dioicae</name>
    <dbReference type="NCBI Taxonomy" id="796604"/>
    <lineage>
        <taxon>Eukaryota</taxon>
        <taxon>Fungi</taxon>
        <taxon>Dikarya</taxon>
        <taxon>Basidiomycota</taxon>
        <taxon>Pucciniomycotina</taxon>
        <taxon>Microbotryomycetes</taxon>
        <taxon>Microbotryales</taxon>
        <taxon>Microbotryaceae</taxon>
        <taxon>Microbotryum</taxon>
    </lineage>
</organism>
<evidence type="ECO:0000256" key="5">
    <source>
        <dbReference type="ARBA" id="ARBA00022695"/>
    </source>
</evidence>
<dbReference type="Gene3D" id="1.10.1320.10">
    <property type="entry name" value="DNA-directed RNA polymerase, N-terminal domain"/>
    <property type="match status" value="1"/>
</dbReference>
<evidence type="ECO:0000256" key="2">
    <source>
        <dbReference type="ARBA" id="ARBA00012418"/>
    </source>
</evidence>
<keyword evidence="13" id="KW-1185">Reference proteome</keyword>
<dbReference type="GO" id="GO:0003899">
    <property type="term" value="F:DNA-directed RNA polymerase activity"/>
    <property type="evidence" value="ECO:0007669"/>
    <property type="project" value="UniProtKB-EC"/>
</dbReference>
<feature type="compositionally biased region" description="Pro residues" evidence="10">
    <location>
        <begin position="97"/>
        <end position="109"/>
    </location>
</feature>
<feature type="region of interest" description="Disordered" evidence="10">
    <location>
        <begin position="119"/>
        <end position="149"/>
    </location>
</feature>
<dbReference type="Pfam" id="PF00940">
    <property type="entry name" value="RNA_pol"/>
    <property type="match status" value="1"/>
</dbReference>
<dbReference type="InterPro" id="IPR043502">
    <property type="entry name" value="DNA/RNA_pol_sf"/>
</dbReference>
<dbReference type="GO" id="GO:0034245">
    <property type="term" value="C:mitochondrial DNA-directed RNA polymerase complex"/>
    <property type="evidence" value="ECO:0007669"/>
    <property type="project" value="TreeGrafter"/>
</dbReference>
<dbReference type="FunFam" id="1.10.287.280:FF:000001">
    <property type="entry name" value="DNA-directed RNA polymerase"/>
    <property type="match status" value="1"/>
</dbReference>
<dbReference type="Gene3D" id="1.10.287.280">
    <property type="match status" value="1"/>
</dbReference>
<keyword evidence="7 9" id="KW-0804">Transcription</keyword>
<feature type="region of interest" description="Disordered" evidence="10">
    <location>
        <begin position="93"/>
        <end position="112"/>
    </location>
</feature>
<evidence type="ECO:0000256" key="10">
    <source>
        <dbReference type="SAM" id="MobiDB-lite"/>
    </source>
</evidence>
<evidence type="ECO:0000256" key="7">
    <source>
        <dbReference type="ARBA" id="ARBA00023163"/>
    </source>
</evidence>
<feature type="region of interest" description="Disordered" evidence="10">
    <location>
        <begin position="52"/>
        <end position="86"/>
    </location>
</feature>
<dbReference type="SUPFAM" id="SSF56672">
    <property type="entry name" value="DNA/RNA polymerases"/>
    <property type="match status" value="1"/>
</dbReference>
<feature type="compositionally biased region" description="Low complexity" evidence="10">
    <location>
        <begin position="122"/>
        <end position="136"/>
    </location>
</feature>
<dbReference type="EMBL" id="FQNC01000017">
    <property type="protein sequence ID" value="SGY20190.1"/>
    <property type="molecule type" value="Genomic_DNA"/>
</dbReference>
<dbReference type="STRING" id="796604.A0A2X0NSM3"/>
<feature type="compositionally biased region" description="Low complexity" evidence="10">
    <location>
        <begin position="55"/>
        <end position="69"/>
    </location>
</feature>
<dbReference type="InterPro" id="IPR024075">
    <property type="entry name" value="DNA-dir_RNA_pol_helix_hairp_sf"/>
</dbReference>
<gene>
    <name evidence="12" type="primary">BQ5605_C017g08518</name>
    <name evidence="12" type="ORF">BQ5605_C017G08518</name>
</gene>
<dbReference type="InterPro" id="IPR046950">
    <property type="entry name" value="DNA-dir_Rpol_C_phage-type"/>
</dbReference>
<dbReference type="Pfam" id="PF14700">
    <property type="entry name" value="RPOL_N"/>
    <property type="match status" value="1"/>
</dbReference>
<dbReference type="PANTHER" id="PTHR10102:SF0">
    <property type="entry name" value="DNA-DIRECTED RNA POLYMERASE, MITOCHONDRIAL"/>
    <property type="match status" value="1"/>
</dbReference>
<keyword evidence="3 9" id="KW-0240">DNA-directed RNA polymerase</keyword>
<comment type="similarity">
    <text evidence="1 9">Belongs to the phage and mitochondrial RNA polymerase family.</text>
</comment>
<comment type="catalytic activity">
    <reaction evidence="8 9">
        <text>RNA(n) + a ribonucleoside 5'-triphosphate = RNA(n+1) + diphosphate</text>
        <dbReference type="Rhea" id="RHEA:21248"/>
        <dbReference type="Rhea" id="RHEA-COMP:14527"/>
        <dbReference type="Rhea" id="RHEA-COMP:17342"/>
        <dbReference type="ChEBI" id="CHEBI:33019"/>
        <dbReference type="ChEBI" id="CHEBI:61557"/>
        <dbReference type="ChEBI" id="CHEBI:140395"/>
        <dbReference type="EC" id="2.7.7.6"/>
    </reaction>
</comment>
<keyword evidence="6" id="KW-0809">Transit peptide</keyword>
<keyword evidence="5 9" id="KW-0548">Nucleotidyltransferase</keyword>
<keyword evidence="4 9" id="KW-0808">Transferase</keyword>
<dbReference type="PANTHER" id="PTHR10102">
    <property type="entry name" value="DNA-DIRECTED RNA POLYMERASE, MITOCHONDRIAL"/>
    <property type="match status" value="1"/>
</dbReference>
<dbReference type="InterPro" id="IPR002092">
    <property type="entry name" value="DNA-dir_Rpol_phage-type"/>
</dbReference>
<dbReference type="PROSITE" id="PS00900">
    <property type="entry name" value="RNA_POL_PHAGE_1"/>
    <property type="match status" value="1"/>
</dbReference>
<dbReference type="GO" id="GO:0001018">
    <property type="term" value="F:mitochondrial promoter sequence-specific DNA binding"/>
    <property type="evidence" value="ECO:0007669"/>
    <property type="project" value="TreeGrafter"/>
</dbReference>
<evidence type="ECO:0000259" key="11">
    <source>
        <dbReference type="SMART" id="SM01311"/>
    </source>
</evidence>
<feature type="compositionally biased region" description="Pro residues" evidence="10">
    <location>
        <begin position="70"/>
        <end position="79"/>
    </location>
</feature>
<dbReference type="InterPro" id="IPR037159">
    <property type="entry name" value="RNA_POL_N_sf"/>
</dbReference>
<evidence type="ECO:0000256" key="6">
    <source>
        <dbReference type="ARBA" id="ARBA00022946"/>
    </source>
</evidence>
<dbReference type="Gene3D" id="1.10.287.260">
    <property type="match status" value="1"/>
</dbReference>
<reference evidence="12 13" key="1">
    <citation type="submission" date="2016-11" db="EMBL/GenBank/DDBJ databases">
        <authorList>
            <person name="Jaros S."/>
            <person name="Januszkiewicz K."/>
            <person name="Wedrychowicz H."/>
        </authorList>
    </citation>
    <scope>NUCLEOTIDE SEQUENCE [LARGE SCALE GENOMIC DNA]</scope>
</reference>
<evidence type="ECO:0000256" key="8">
    <source>
        <dbReference type="ARBA" id="ARBA00048552"/>
    </source>
</evidence>
<accession>A0A2X0NSM3</accession>
<dbReference type="InterPro" id="IPR029262">
    <property type="entry name" value="RPOL_N"/>
</dbReference>
<dbReference type="EC" id="2.7.7.6" evidence="2 9"/>
<feature type="domain" description="DNA-directed RNA polymerase N-terminal" evidence="11">
    <location>
        <begin position="443"/>
        <end position="797"/>
    </location>
</feature>
<evidence type="ECO:0000313" key="12">
    <source>
        <dbReference type="EMBL" id="SGY20190.1"/>
    </source>
</evidence>
<feature type="region of interest" description="Disordered" evidence="10">
    <location>
        <begin position="377"/>
        <end position="418"/>
    </location>
</feature>
<evidence type="ECO:0000256" key="4">
    <source>
        <dbReference type="ARBA" id="ARBA00022679"/>
    </source>
</evidence>
<proteinExistence type="inferred from homology"/>